<reference evidence="2 3" key="1">
    <citation type="journal article" date="2015" name="Proc. Natl. Acad. Sci. U.S.A.">
        <title>The resurrection genome of Boea hygrometrica: A blueprint for survival of dehydration.</title>
        <authorList>
            <person name="Xiao L."/>
            <person name="Yang G."/>
            <person name="Zhang L."/>
            <person name="Yang X."/>
            <person name="Zhao S."/>
            <person name="Ji Z."/>
            <person name="Zhou Q."/>
            <person name="Hu M."/>
            <person name="Wang Y."/>
            <person name="Chen M."/>
            <person name="Xu Y."/>
            <person name="Jin H."/>
            <person name="Xiao X."/>
            <person name="Hu G."/>
            <person name="Bao F."/>
            <person name="Hu Y."/>
            <person name="Wan P."/>
            <person name="Li L."/>
            <person name="Deng X."/>
            <person name="Kuang T."/>
            <person name="Xiang C."/>
            <person name="Zhu J.K."/>
            <person name="Oliver M.J."/>
            <person name="He Y."/>
        </authorList>
    </citation>
    <scope>NUCLEOTIDE SEQUENCE [LARGE SCALE GENOMIC DNA]</scope>
    <source>
        <strain evidence="3">cv. XS01</strain>
    </source>
</reference>
<dbReference type="EMBL" id="KQ992650">
    <property type="protein sequence ID" value="KZV49910.1"/>
    <property type="molecule type" value="Genomic_DNA"/>
</dbReference>
<gene>
    <name evidence="2" type="ORF">F511_41213</name>
</gene>
<proteinExistence type="predicted"/>
<protein>
    <submittedName>
        <fullName evidence="2">Uncharacterized protein</fullName>
    </submittedName>
</protein>
<feature type="region of interest" description="Disordered" evidence="1">
    <location>
        <begin position="1"/>
        <end position="20"/>
    </location>
</feature>
<evidence type="ECO:0000313" key="3">
    <source>
        <dbReference type="Proteomes" id="UP000250235"/>
    </source>
</evidence>
<feature type="compositionally biased region" description="Low complexity" evidence="1">
    <location>
        <begin position="67"/>
        <end position="77"/>
    </location>
</feature>
<evidence type="ECO:0000256" key="1">
    <source>
        <dbReference type="SAM" id="MobiDB-lite"/>
    </source>
</evidence>
<name>A0A2Z7CS48_9LAMI</name>
<dbReference type="Proteomes" id="UP000250235">
    <property type="component" value="Unassembled WGS sequence"/>
</dbReference>
<dbReference type="AlphaFoldDB" id="A0A2Z7CS48"/>
<evidence type="ECO:0000313" key="2">
    <source>
        <dbReference type="EMBL" id="KZV49910.1"/>
    </source>
</evidence>
<sequence length="236" mass="26401">MAPKRRGKAGKQISEESGVQNRVDDVVQTSVLVCRCARQGMYSFQPPQVSQQSSRQKFKPKEKQFKNKSSSTSSGFDSFGGGSSREVFCGQCGGRHPTTQCVGVQGVCHICGKHENFARAPSVIPRGSWGDLVRSFTMIRWLFLVLLKRSKLGMDVLTNYRASVDCFHGMVRFRPKFGEKWDIYGTDSQSKIRLVSAMEMFGLLSLENFGFMIYALDVLLEHATDPDHAPGAQRKF</sequence>
<keyword evidence="3" id="KW-1185">Reference proteome</keyword>
<feature type="region of interest" description="Disordered" evidence="1">
    <location>
        <begin position="47"/>
        <end position="80"/>
    </location>
</feature>
<accession>A0A2Z7CS48</accession>
<dbReference type="OrthoDB" id="3863715at2759"/>
<organism evidence="2 3">
    <name type="scientific">Dorcoceras hygrometricum</name>
    <dbReference type="NCBI Taxonomy" id="472368"/>
    <lineage>
        <taxon>Eukaryota</taxon>
        <taxon>Viridiplantae</taxon>
        <taxon>Streptophyta</taxon>
        <taxon>Embryophyta</taxon>
        <taxon>Tracheophyta</taxon>
        <taxon>Spermatophyta</taxon>
        <taxon>Magnoliopsida</taxon>
        <taxon>eudicotyledons</taxon>
        <taxon>Gunneridae</taxon>
        <taxon>Pentapetalae</taxon>
        <taxon>asterids</taxon>
        <taxon>lamiids</taxon>
        <taxon>Lamiales</taxon>
        <taxon>Gesneriaceae</taxon>
        <taxon>Didymocarpoideae</taxon>
        <taxon>Trichosporeae</taxon>
        <taxon>Loxocarpinae</taxon>
        <taxon>Dorcoceras</taxon>
    </lineage>
</organism>